<evidence type="ECO:0000256" key="1">
    <source>
        <dbReference type="SAM" id="Coils"/>
    </source>
</evidence>
<feature type="non-terminal residue" evidence="2">
    <location>
        <position position="1"/>
    </location>
</feature>
<keyword evidence="3" id="KW-1185">Reference proteome</keyword>
<name>A0A6A4GTH4_9AGAR</name>
<dbReference type="AlphaFoldDB" id="A0A6A4GTH4"/>
<dbReference type="Proteomes" id="UP000799118">
    <property type="component" value="Unassembled WGS sequence"/>
</dbReference>
<keyword evidence="1" id="KW-0175">Coiled coil</keyword>
<accession>A0A6A4GTH4</accession>
<protein>
    <submittedName>
        <fullName evidence="2">Uncharacterized protein</fullName>
    </submittedName>
</protein>
<evidence type="ECO:0000313" key="2">
    <source>
        <dbReference type="EMBL" id="KAE9388736.1"/>
    </source>
</evidence>
<reference evidence="2" key="1">
    <citation type="journal article" date="2019" name="Environ. Microbiol.">
        <title>Fungal ecological strategies reflected in gene transcription - a case study of two litter decomposers.</title>
        <authorList>
            <person name="Barbi F."/>
            <person name="Kohler A."/>
            <person name="Barry K."/>
            <person name="Baskaran P."/>
            <person name="Daum C."/>
            <person name="Fauchery L."/>
            <person name="Ihrmark K."/>
            <person name="Kuo A."/>
            <person name="LaButti K."/>
            <person name="Lipzen A."/>
            <person name="Morin E."/>
            <person name="Grigoriev I.V."/>
            <person name="Henrissat B."/>
            <person name="Lindahl B."/>
            <person name="Martin F."/>
        </authorList>
    </citation>
    <scope>NUCLEOTIDE SEQUENCE</scope>
    <source>
        <strain evidence="2">JB14</strain>
    </source>
</reference>
<feature type="non-terminal residue" evidence="2">
    <location>
        <position position="68"/>
    </location>
</feature>
<evidence type="ECO:0000313" key="3">
    <source>
        <dbReference type="Proteomes" id="UP000799118"/>
    </source>
</evidence>
<feature type="coiled-coil region" evidence="1">
    <location>
        <begin position="7"/>
        <end position="34"/>
    </location>
</feature>
<dbReference type="OrthoDB" id="3246221at2759"/>
<organism evidence="2 3">
    <name type="scientific">Gymnopus androsaceus JB14</name>
    <dbReference type="NCBI Taxonomy" id="1447944"/>
    <lineage>
        <taxon>Eukaryota</taxon>
        <taxon>Fungi</taxon>
        <taxon>Dikarya</taxon>
        <taxon>Basidiomycota</taxon>
        <taxon>Agaricomycotina</taxon>
        <taxon>Agaricomycetes</taxon>
        <taxon>Agaricomycetidae</taxon>
        <taxon>Agaricales</taxon>
        <taxon>Marasmiineae</taxon>
        <taxon>Omphalotaceae</taxon>
        <taxon>Gymnopus</taxon>
    </lineage>
</organism>
<sequence>QDVQEMLVLSDRDLDDYESEVDRLQSRIVYVEAQKQRLLDYKTKLRSLLSPTRRFPNEILGRIFEFTC</sequence>
<dbReference type="EMBL" id="ML769729">
    <property type="protein sequence ID" value="KAE9388736.1"/>
    <property type="molecule type" value="Genomic_DNA"/>
</dbReference>
<gene>
    <name evidence="2" type="ORF">BT96DRAFT_778739</name>
</gene>
<proteinExistence type="predicted"/>